<name>A0AAD5PEZ6_9FUNG</name>
<gene>
    <name evidence="1" type="ORF">BDA99DRAFT_579404</name>
</gene>
<reference evidence="1" key="2">
    <citation type="submission" date="2023-02" db="EMBL/GenBank/DDBJ databases">
        <authorList>
            <consortium name="DOE Joint Genome Institute"/>
            <person name="Mondo S.J."/>
            <person name="Chang Y."/>
            <person name="Wang Y."/>
            <person name="Ahrendt S."/>
            <person name="Andreopoulos W."/>
            <person name="Barry K."/>
            <person name="Beard J."/>
            <person name="Benny G.L."/>
            <person name="Blankenship S."/>
            <person name="Bonito G."/>
            <person name="Cuomo C."/>
            <person name="Desiro A."/>
            <person name="Gervers K.A."/>
            <person name="Hundley H."/>
            <person name="Kuo A."/>
            <person name="LaButti K."/>
            <person name="Lang B.F."/>
            <person name="Lipzen A."/>
            <person name="O'Donnell K."/>
            <person name="Pangilinan J."/>
            <person name="Reynolds N."/>
            <person name="Sandor L."/>
            <person name="Smith M.W."/>
            <person name="Tsang A."/>
            <person name="Grigoriev I.V."/>
            <person name="Stajich J.E."/>
            <person name="Spatafora J.W."/>
        </authorList>
    </citation>
    <scope>NUCLEOTIDE SEQUENCE</scope>
    <source>
        <strain evidence="1">RSA 2281</strain>
    </source>
</reference>
<reference evidence="1" key="1">
    <citation type="journal article" date="2022" name="IScience">
        <title>Evolution of zygomycete secretomes and the origins of terrestrial fungal ecologies.</title>
        <authorList>
            <person name="Chang Y."/>
            <person name="Wang Y."/>
            <person name="Mondo S."/>
            <person name="Ahrendt S."/>
            <person name="Andreopoulos W."/>
            <person name="Barry K."/>
            <person name="Beard J."/>
            <person name="Benny G.L."/>
            <person name="Blankenship S."/>
            <person name="Bonito G."/>
            <person name="Cuomo C."/>
            <person name="Desiro A."/>
            <person name="Gervers K.A."/>
            <person name="Hundley H."/>
            <person name="Kuo A."/>
            <person name="LaButti K."/>
            <person name="Lang B.F."/>
            <person name="Lipzen A."/>
            <person name="O'Donnell K."/>
            <person name="Pangilinan J."/>
            <person name="Reynolds N."/>
            <person name="Sandor L."/>
            <person name="Smith M.E."/>
            <person name="Tsang A."/>
            <person name="Grigoriev I.V."/>
            <person name="Stajich J.E."/>
            <person name="Spatafora J.W."/>
        </authorList>
    </citation>
    <scope>NUCLEOTIDE SEQUENCE</scope>
    <source>
        <strain evidence="1">RSA 2281</strain>
    </source>
</reference>
<keyword evidence="2" id="KW-1185">Reference proteome</keyword>
<organism evidence="1 2">
    <name type="scientific">Phascolomyces articulosus</name>
    <dbReference type="NCBI Taxonomy" id="60185"/>
    <lineage>
        <taxon>Eukaryota</taxon>
        <taxon>Fungi</taxon>
        <taxon>Fungi incertae sedis</taxon>
        <taxon>Mucoromycota</taxon>
        <taxon>Mucoromycotina</taxon>
        <taxon>Mucoromycetes</taxon>
        <taxon>Mucorales</taxon>
        <taxon>Lichtheimiaceae</taxon>
        <taxon>Phascolomyces</taxon>
    </lineage>
</organism>
<proteinExistence type="predicted"/>
<sequence>MMRLVFPSLFFICLCDKHHLHLFFLLWDMMERVRKGINFNMSVALSKMMMEKTDRKKTRHREGEYKMEKVVIVVFDGSFAKIKNMTYSVFKMIHNSDYFIKMN</sequence>
<evidence type="ECO:0000313" key="2">
    <source>
        <dbReference type="Proteomes" id="UP001209540"/>
    </source>
</evidence>
<dbReference type="EMBL" id="JAIXMP010000011">
    <property type="protein sequence ID" value="KAI9264861.1"/>
    <property type="molecule type" value="Genomic_DNA"/>
</dbReference>
<dbReference type="Proteomes" id="UP001209540">
    <property type="component" value="Unassembled WGS sequence"/>
</dbReference>
<dbReference type="AlphaFoldDB" id="A0AAD5PEZ6"/>
<protein>
    <submittedName>
        <fullName evidence="1">Uncharacterized protein</fullName>
    </submittedName>
</protein>
<comment type="caution">
    <text evidence="1">The sequence shown here is derived from an EMBL/GenBank/DDBJ whole genome shotgun (WGS) entry which is preliminary data.</text>
</comment>
<evidence type="ECO:0000313" key="1">
    <source>
        <dbReference type="EMBL" id="KAI9264861.1"/>
    </source>
</evidence>
<accession>A0AAD5PEZ6</accession>